<name>A0A8C3XPV9_CHESE</name>
<reference evidence="1" key="2">
    <citation type="submission" date="2025-09" db="UniProtKB">
        <authorList>
            <consortium name="Ensembl"/>
        </authorList>
    </citation>
    <scope>IDENTIFICATION</scope>
</reference>
<protein>
    <submittedName>
        <fullName evidence="1">Uncharacterized protein</fullName>
    </submittedName>
</protein>
<evidence type="ECO:0000313" key="1">
    <source>
        <dbReference type="Ensembl" id="ENSCSRP00000013851.1"/>
    </source>
</evidence>
<dbReference type="AlphaFoldDB" id="A0A8C3XPV9"/>
<organism evidence="1 2">
    <name type="scientific">Chelydra serpentina</name>
    <name type="common">Snapping turtle</name>
    <name type="synonym">Testudo serpentina</name>
    <dbReference type="NCBI Taxonomy" id="8475"/>
    <lineage>
        <taxon>Eukaryota</taxon>
        <taxon>Metazoa</taxon>
        <taxon>Chordata</taxon>
        <taxon>Craniata</taxon>
        <taxon>Vertebrata</taxon>
        <taxon>Euteleostomi</taxon>
        <taxon>Archelosauria</taxon>
        <taxon>Testudinata</taxon>
        <taxon>Testudines</taxon>
        <taxon>Cryptodira</taxon>
        <taxon>Durocryptodira</taxon>
        <taxon>Americhelydia</taxon>
        <taxon>Chelydroidea</taxon>
        <taxon>Chelydridae</taxon>
        <taxon>Chelydra</taxon>
    </lineage>
</organism>
<proteinExistence type="predicted"/>
<accession>A0A8C3XPV9</accession>
<dbReference type="Ensembl" id="ENSCSRT00000014431.1">
    <property type="protein sequence ID" value="ENSCSRP00000013851.1"/>
    <property type="gene ID" value="ENSCSRG00000010559.1"/>
</dbReference>
<evidence type="ECO:0000313" key="2">
    <source>
        <dbReference type="Proteomes" id="UP000694403"/>
    </source>
</evidence>
<keyword evidence="2" id="KW-1185">Reference proteome</keyword>
<reference evidence="1" key="1">
    <citation type="submission" date="2025-08" db="UniProtKB">
        <authorList>
            <consortium name="Ensembl"/>
        </authorList>
    </citation>
    <scope>IDENTIFICATION</scope>
</reference>
<dbReference type="Proteomes" id="UP000694403">
    <property type="component" value="Unplaced"/>
</dbReference>
<sequence>MEPRGPRPGLLSCSASVRVGSVLYCGLEIFIFAYVIHPVQVVPALSSRCIPLSGLWLPM</sequence>